<sequence length="392" mass="45274">MEGMILKSLVDYQEDFFEFLRIVSQNCFSQKGQFVLKKMIELKEKEALSIQTLCSSLDNHFQESEYFLNFLSTEGNPNYLNFAQNFIFSSKLREQKALGERLKSASDSNTLLDLSLLQKELDLDTKEIKNLNEWIEFYKDKPKSPQYATKIDFLDSCFNGGFELGQLMLLSGDPEAGKTMLGLQILENLAKSTKVGFFCFEFTIEQYIRRKEKNPALFFNNISVINEGYDIFEIARNIKQMYKNGVKFFLIDSQMRITTPQTRSMEEEETLKFSTLARLCHTLGIFVILIIQTAKGDKDNPMGSKKGGHEASITLRIERVNASKEEAKVSEFDELSRIILVKKNKQTGKHFKEKVYFDKNTLTFSSNEPSSEPVEIYFEETKETKFIDMPSI</sequence>
<evidence type="ECO:0000313" key="2">
    <source>
        <dbReference type="EMBL" id="PZT47716.1"/>
    </source>
</evidence>
<keyword evidence="3" id="KW-1185">Reference proteome</keyword>
<accession>A0A2W6NK04</accession>
<dbReference type="SUPFAM" id="SSF52540">
    <property type="entry name" value="P-loop containing nucleoside triphosphate hydrolases"/>
    <property type="match status" value="1"/>
</dbReference>
<proteinExistence type="predicted"/>
<dbReference type="InterPro" id="IPR014774">
    <property type="entry name" value="KaiC-like_dom"/>
</dbReference>
<dbReference type="EMBL" id="NBIU01000023">
    <property type="protein sequence ID" value="PZT47716.1"/>
    <property type="molecule type" value="Genomic_DNA"/>
</dbReference>
<protein>
    <recommendedName>
        <fullName evidence="1">KaiC-like domain-containing protein</fullName>
    </recommendedName>
</protein>
<comment type="caution">
    <text evidence="2">The sequence shown here is derived from an EMBL/GenBank/DDBJ whole genome shotgun (WGS) entry which is preliminary data.</text>
</comment>
<dbReference type="InterPro" id="IPR027417">
    <property type="entry name" value="P-loop_NTPase"/>
</dbReference>
<evidence type="ECO:0000313" key="3">
    <source>
        <dbReference type="Proteomes" id="UP000249746"/>
    </source>
</evidence>
<dbReference type="Pfam" id="PF06745">
    <property type="entry name" value="ATPase"/>
    <property type="match status" value="1"/>
</dbReference>
<dbReference type="RefSeq" id="WP_181451004.1">
    <property type="nucleotide sequence ID" value="NZ_NBIU01000023.1"/>
</dbReference>
<organism evidence="2 3">
    <name type="scientific">Helicobacter valdiviensis</name>
    <dbReference type="NCBI Taxonomy" id="1458358"/>
    <lineage>
        <taxon>Bacteria</taxon>
        <taxon>Pseudomonadati</taxon>
        <taxon>Campylobacterota</taxon>
        <taxon>Epsilonproteobacteria</taxon>
        <taxon>Campylobacterales</taxon>
        <taxon>Helicobacteraceae</taxon>
        <taxon>Helicobacter</taxon>
    </lineage>
</organism>
<evidence type="ECO:0000259" key="1">
    <source>
        <dbReference type="Pfam" id="PF06745"/>
    </source>
</evidence>
<name>A0A2W6NK04_9HELI</name>
<reference evidence="2 3" key="1">
    <citation type="submission" date="2017-03" db="EMBL/GenBank/DDBJ databases">
        <title>Genomic and clinical evidence uncovers the enterohepatic species Helicobacter valdiviensis as a potential human intestinal pathogen.</title>
        <authorList>
            <person name="Fresia P."/>
            <person name="Jara R."/>
            <person name="Sierra R."/>
            <person name="Ferres I."/>
            <person name="Greif G."/>
            <person name="Iraola G."/>
            <person name="Collado L."/>
        </authorList>
    </citation>
    <scope>NUCLEOTIDE SEQUENCE [LARGE SCALE GENOMIC DNA]</scope>
    <source>
        <strain evidence="2 3">WBE14</strain>
    </source>
</reference>
<dbReference type="Gene3D" id="3.40.50.300">
    <property type="entry name" value="P-loop containing nucleotide triphosphate hydrolases"/>
    <property type="match status" value="1"/>
</dbReference>
<feature type="domain" description="KaiC-like" evidence="1">
    <location>
        <begin position="149"/>
        <end position="194"/>
    </location>
</feature>
<dbReference type="AlphaFoldDB" id="A0A2W6NK04"/>
<gene>
    <name evidence="2" type="ORF">B6S12_07595</name>
</gene>
<dbReference type="Proteomes" id="UP000249746">
    <property type="component" value="Unassembled WGS sequence"/>
</dbReference>